<dbReference type="OrthoDB" id="2691603at2759"/>
<dbReference type="EMBL" id="JABBWM010000010">
    <property type="protein sequence ID" value="KAG2114323.1"/>
    <property type="molecule type" value="Genomic_DNA"/>
</dbReference>
<name>A0A9P7FCP6_9AGAM</name>
<keyword evidence="2" id="KW-1185">Reference proteome</keyword>
<gene>
    <name evidence="1" type="ORF">F5147DRAFT_770305</name>
</gene>
<evidence type="ECO:0000313" key="2">
    <source>
        <dbReference type="Proteomes" id="UP000823399"/>
    </source>
</evidence>
<evidence type="ECO:0000313" key="1">
    <source>
        <dbReference type="EMBL" id="KAG2114323.1"/>
    </source>
</evidence>
<reference evidence="1" key="1">
    <citation type="journal article" date="2020" name="New Phytol.">
        <title>Comparative genomics reveals dynamic genome evolution in host specialist ectomycorrhizal fungi.</title>
        <authorList>
            <person name="Lofgren L.A."/>
            <person name="Nguyen N.H."/>
            <person name="Vilgalys R."/>
            <person name="Ruytinx J."/>
            <person name="Liao H.L."/>
            <person name="Branco S."/>
            <person name="Kuo A."/>
            <person name="LaButti K."/>
            <person name="Lipzen A."/>
            <person name="Andreopoulos W."/>
            <person name="Pangilinan J."/>
            <person name="Riley R."/>
            <person name="Hundley H."/>
            <person name="Na H."/>
            <person name="Barry K."/>
            <person name="Grigoriev I.V."/>
            <person name="Stajich J.E."/>
            <person name="Kennedy P.G."/>
        </authorList>
    </citation>
    <scope>NUCLEOTIDE SEQUENCE</scope>
    <source>
        <strain evidence="1">FC423</strain>
    </source>
</reference>
<comment type="caution">
    <text evidence="1">The sequence shown here is derived from an EMBL/GenBank/DDBJ whole genome shotgun (WGS) entry which is preliminary data.</text>
</comment>
<organism evidence="1 2">
    <name type="scientific">Suillus discolor</name>
    <dbReference type="NCBI Taxonomy" id="1912936"/>
    <lineage>
        <taxon>Eukaryota</taxon>
        <taxon>Fungi</taxon>
        <taxon>Dikarya</taxon>
        <taxon>Basidiomycota</taxon>
        <taxon>Agaricomycotina</taxon>
        <taxon>Agaricomycetes</taxon>
        <taxon>Agaricomycetidae</taxon>
        <taxon>Boletales</taxon>
        <taxon>Suillineae</taxon>
        <taxon>Suillaceae</taxon>
        <taxon>Suillus</taxon>
    </lineage>
</organism>
<dbReference type="Proteomes" id="UP000823399">
    <property type="component" value="Unassembled WGS sequence"/>
</dbReference>
<dbReference type="AlphaFoldDB" id="A0A9P7FCP6"/>
<protein>
    <submittedName>
        <fullName evidence="1">Uncharacterized protein</fullName>
    </submittedName>
</protein>
<dbReference type="GeneID" id="64703398"/>
<accession>A0A9P7FCP6</accession>
<proteinExistence type="predicted"/>
<dbReference type="RefSeq" id="XP_041296436.1">
    <property type="nucleotide sequence ID" value="XM_041441139.1"/>
</dbReference>
<sequence length="285" mass="31369">MASSDTHPSASQETLFDMCWDTEADQVPMVETQNLMPSAEQQVRGQTFDMCWDTEVDSAPIITPEAVTLLAAGLYNLCWDDKPHVPMVVLAPIRELEPRKTKILDVTLPFAAGQYDMCWNDSLSVSVVAYKADFDMCWGDSPSGGDGHLEGISIVALTINLVDLAGDTPVFYDMCFENISVATSTAPRDGSPSQTAESNRNLLRRAASPGPRERLPSQTVEAGEELLQQTASPGSRERLSSQTVEAGEELLCRANMSLDFIDTMISKFILLLIMNIMRRATLDRR</sequence>